<dbReference type="RefSeq" id="WP_003948872.1">
    <property type="nucleotide sequence ID" value="NC_020990.1"/>
</dbReference>
<proteinExistence type="predicted"/>
<feature type="transmembrane region" description="Helical" evidence="1">
    <location>
        <begin position="21"/>
        <end position="39"/>
    </location>
</feature>
<evidence type="ECO:0000313" key="3">
    <source>
        <dbReference type="Proteomes" id="UP000292095"/>
    </source>
</evidence>
<protein>
    <recommendedName>
        <fullName evidence="4">Integral membrane protein</fullName>
    </recommendedName>
</protein>
<name>A0AB37XCK1_9ACTN</name>
<keyword evidence="1" id="KW-0472">Membrane</keyword>
<evidence type="ECO:0008006" key="4">
    <source>
        <dbReference type="Google" id="ProtNLM"/>
    </source>
</evidence>
<keyword evidence="1" id="KW-0812">Transmembrane</keyword>
<keyword evidence="1" id="KW-1133">Transmembrane helix</keyword>
<dbReference type="EMBL" id="PKLK01000019">
    <property type="protein sequence ID" value="RZE38827.1"/>
    <property type="molecule type" value="Genomic_DNA"/>
</dbReference>
<evidence type="ECO:0000256" key="1">
    <source>
        <dbReference type="SAM" id="Phobius"/>
    </source>
</evidence>
<reference evidence="2 3" key="1">
    <citation type="submission" date="2017-12" db="EMBL/GenBank/DDBJ databases">
        <title>Population genomics insights into the ecological differentiation and adaptive evolution in streptomycetes.</title>
        <authorList>
            <person name="Li Y."/>
            <person name="Huang Y."/>
        </authorList>
    </citation>
    <scope>NUCLEOTIDE SEQUENCE [LARGE SCALE GENOMIC DNA]</scope>
    <source>
        <strain evidence="2 3">FXJ.2339</strain>
    </source>
</reference>
<dbReference type="Proteomes" id="UP000292095">
    <property type="component" value="Unassembled WGS sequence"/>
</dbReference>
<feature type="transmembrane region" description="Helical" evidence="1">
    <location>
        <begin position="45"/>
        <end position="62"/>
    </location>
</feature>
<dbReference type="GeneID" id="97269269"/>
<dbReference type="KEGG" id="salb:XNR_3497"/>
<accession>A0AB37XCK1</accession>
<dbReference type="AlphaFoldDB" id="A0AB37XCK1"/>
<evidence type="ECO:0000313" key="2">
    <source>
        <dbReference type="EMBL" id="RZE38827.1"/>
    </source>
</evidence>
<sequence>MPVPGGQNEDGPPHWKGETGVFLGGALTVLLVTVYAPGMPHVLDLGALIGAVLGGVLVMTAYRRWRRRRAGRG</sequence>
<comment type="caution">
    <text evidence="2">The sequence shown here is derived from an EMBL/GenBank/DDBJ whole genome shotgun (WGS) entry which is preliminary data.</text>
</comment>
<gene>
    <name evidence="2" type="ORF">C0Q91_18485</name>
</gene>
<organism evidence="2 3">
    <name type="scientific">Streptomyces albidoflavus</name>
    <dbReference type="NCBI Taxonomy" id="1886"/>
    <lineage>
        <taxon>Bacteria</taxon>
        <taxon>Bacillati</taxon>
        <taxon>Actinomycetota</taxon>
        <taxon>Actinomycetes</taxon>
        <taxon>Kitasatosporales</taxon>
        <taxon>Streptomycetaceae</taxon>
        <taxon>Streptomyces</taxon>
        <taxon>Streptomyces albidoflavus group</taxon>
    </lineage>
</organism>